<keyword evidence="1" id="KW-0479">Metal-binding</keyword>
<reference evidence="3" key="2">
    <citation type="submission" date="2019-06" db="EMBL/GenBank/DDBJ databases">
        <title>Genomics analysis of Aphanomyces spp. identifies a new class of oomycete effector associated with host adaptation.</title>
        <authorList>
            <person name="Gaulin E."/>
        </authorList>
    </citation>
    <scope>NUCLEOTIDE SEQUENCE</scope>
    <source>
        <strain evidence="3">CBS 578.67</strain>
    </source>
</reference>
<dbReference type="SUPFAM" id="SSF64268">
    <property type="entry name" value="PX domain"/>
    <property type="match status" value="1"/>
</dbReference>
<dbReference type="GO" id="GO:0006511">
    <property type="term" value="P:ubiquitin-dependent protein catabolic process"/>
    <property type="evidence" value="ECO:0007669"/>
    <property type="project" value="TreeGrafter"/>
</dbReference>
<dbReference type="EMBL" id="CAADRA010007272">
    <property type="protein sequence ID" value="VFT99946.1"/>
    <property type="molecule type" value="Genomic_DNA"/>
</dbReference>
<dbReference type="OrthoDB" id="21204at2759"/>
<dbReference type="SMART" id="SM00184">
    <property type="entry name" value="RING"/>
    <property type="match status" value="2"/>
</dbReference>
<dbReference type="CDD" id="cd16448">
    <property type="entry name" value="RING-H2"/>
    <property type="match status" value="1"/>
</dbReference>
<dbReference type="InterPro" id="IPR013083">
    <property type="entry name" value="Znf_RING/FYVE/PHD"/>
</dbReference>
<dbReference type="Proteomes" id="UP000332933">
    <property type="component" value="Unassembled WGS sequence"/>
</dbReference>
<evidence type="ECO:0000256" key="1">
    <source>
        <dbReference type="PROSITE-ProRule" id="PRU00175"/>
    </source>
</evidence>
<keyword evidence="5" id="KW-1185">Reference proteome</keyword>
<dbReference type="CDD" id="cd16454">
    <property type="entry name" value="RING-H2_PA-TM-RING"/>
    <property type="match status" value="1"/>
</dbReference>
<dbReference type="EMBL" id="VJMH01007246">
    <property type="protein sequence ID" value="KAF0684786.1"/>
    <property type="molecule type" value="Genomic_DNA"/>
</dbReference>
<dbReference type="GO" id="GO:0008270">
    <property type="term" value="F:zinc ion binding"/>
    <property type="evidence" value="ECO:0007669"/>
    <property type="project" value="UniProtKB-KW"/>
</dbReference>
<keyword evidence="1" id="KW-0862">Zinc</keyword>
<feature type="domain" description="RING-type" evidence="2">
    <location>
        <begin position="368"/>
        <end position="409"/>
    </location>
</feature>
<evidence type="ECO:0000313" key="3">
    <source>
        <dbReference type="EMBL" id="KAF0684786.1"/>
    </source>
</evidence>
<evidence type="ECO:0000313" key="5">
    <source>
        <dbReference type="Proteomes" id="UP000332933"/>
    </source>
</evidence>
<dbReference type="InterPro" id="IPR051826">
    <property type="entry name" value="E3_ubiquitin-ligase_domain"/>
</dbReference>
<dbReference type="SUPFAM" id="SSF57850">
    <property type="entry name" value="RING/U-box"/>
    <property type="match status" value="2"/>
</dbReference>
<dbReference type="CDD" id="cd06093">
    <property type="entry name" value="PX_domain"/>
    <property type="match status" value="1"/>
</dbReference>
<protein>
    <submittedName>
        <fullName evidence="4">Aste57867_23301 protein</fullName>
    </submittedName>
</protein>
<dbReference type="InterPro" id="IPR036871">
    <property type="entry name" value="PX_dom_sf"/>
</dbReference>
<dbReference type="Pfam" id="PF13639">
    <property type="entry name" value="zf-RING_2"/>
    <property type="match status" value="2"/>
</dbReference>
<evidence type="ECO:0000313" key="4">
    <source>
        <dbReference type="EMBL" id="VFT99946.1"/>
    </source>
</evidence>
<keyword evidence="1" id="KW-0863">Zinc-finger</keyword>
<reference evidence="4 5" key="1">
    <citation type="submission" date="2019-03" db="EMBL/GenBank/DDBJ databases">
        <authorList>
            <person name="Gaulin E."/>
            <person name="Dumas B."/>
        </authorList>
    </citation>
    <scope>NUCLEOTIDE SEQUENCE [LARGE SCALE GENOMIC DNA]</scope>
    <source>
        <strain evidence="4">CBS 568.67</strain>
    </source>
</reference>
<name>A0A485LN65_9STRA</name>
<dbReference type="InterPro" id="IPR001841">
    <property type="entry name" value="Znf_RING"/>
</dbReference>
<evidence type="ECO:0000259" key="2">
    <source>
        <dbReference type="PROSITE" id="PS50089"/>
    </source>
</evidence>
<feature type="domain" description="RING-type" evidence="2">
    <location>
        <begin position="256"/>
        <end position="297"/>
    </location>
</feature>
<dbReference type="GO" id="GO:0035091">
    <property type="term" value="F:phosphatidylinositol binding"/>
    <property type="evidence" value="ECO:0007669"/>
    <property type="project" value="InterPro"/>
</dbReference>
<proteinExistence type="predicted"/>
<gene>
    <name evidence="4" type="primary">Aste57867_23301</name>
    <name evidence="3" type="ORF">As57867_023230</name>
    <name evidence="4" type="ORF">ASTE57867_23301</name>
</gene>
<dbReference type="AlphaFoldDB" id="A0A485LN65"/>
<dbReference type="GO" id="GO:0061630">
    <property type="term" value="F:ubiquitin protein ligase activity"/>
    <property type="evidence" value="ECO:0007669"/>
    <property type="project" value="TreeGrafter"/>
</dbReference>
<dbReference type="Gene3D" id="3.30.1520.10">
    <property type="entry name" value="Phox-like domain"/>
    <property type="match status" value="1"/>
</dbReference>
<dbReference type="PROSITE" id="PS50089">
    <property type="entry name" value="ZF_RING_2"/>
    <property type="match status" value="2"/>
</dbReference>
<accession>A0A485LN65</accession>
<organism evidence="4 5">
    <name type="scientific">Aphanomyces stellatus</name>
    <dbReference type="NCBI Taxonomy" id="120398"/>
    <lineage>
        <taxon>Eukaryota</taxon>
        <taxon>Sar</taxon>
        <taxon>Stramenopiles</taxon>
        <taxon>Oomycota</taxon>
        <taxon>Saprolegniomycetes</taxon>
        <taxon>Saprolegniales</taxon>
        <taxon>Verrucalvaceae</taxon>
        <taxon>Aphanomyces</taxon>
    </lineage>
</organism>
<dbReference type="Gene3D" id="3.30.40.10">
    <property type="entry name" value="Zinc/RING finger domain, C3HC4 (zinc finger)"/>
    <property type="match status" value="2"/>
</dbReference>
<dbReference type="PANTHER" id="PTHR22765">
    <property type="entry name" value="RING FINGER AND PROTEASE ASSOCIATED DOMAIN-CONTAINING"/>
    <property type="match status" value="1"/>
</dbReference>
<sequence length="436" mass="49413">MQNSNFVAKLRFRRPFVTATSMDTTAPTVDDDARHHPIIPTEPIFVTPVDDDDVHMKEDHWTTSPAYVAQVQPAALVIKMGFNRLFQYQPVTHYVFCMRCPITKTWWLVRKRYSDYVLLRKKLLAHHKTLVADPASCGTALAALLRPLVVDFKFPKKYLRDDDDAIKRERLHGLRQFAIMLMTLRLECMTLAVRPHLPSGLYLFYINTIYYDLTEFLDVPEPQVRQELHHLVAKVSPHKTPSPTTTSCCDDPSAVCAICLDEFRVADAVVELQCGHSYHKGCVGDWLREHCTCPLCRTVSFDEEFMIEYVAQVVLTKSKAQDLLYKLNQAPLLFDMFRKGSDARALPRALPLDAAARPASFHGRNLACTVCMEVLHDGHDTLLLECGHAFHRRCIYNWLGDHSTCPICRRLSHYGSLPSSSETAAPVDVITAATAA</sequence>